<reference evidence="13 14" key="1">
    <citation type="submission" date="2020-08" db="EMBL/GenBank/DDBJ databases">
        <title>Sequencing the genomes of 1000 actinobacteria strains.</title>
        <authorList>
            <person name="Klenk H.-P."/>
        </authorList>
    </citation>
    <scope>NUCLEOTIDE SEQUENCE [LARGE SCALE GENOMIC DNA]</scope>
    <source>
        <strain evidence="13 14">DSM 45784</strain>
    </source>
</reference>
<dbReference type="HAMAP" id="MF_00041">
    <property type="entry name" value="Cys_tRNA_synth"/>
    <property type="match status" value="1"/>
</dbReference>
<dbReference type="SUPFAM" id="SSF47323">
    <property type="entry name" value="Anticodon-binding domain of a subclass of class I aminoacyl-tRNA synthetases"/>
    <property type="match status" value="1"/>
</dbReference>
<keyword evidence="4 10" id="KW-0547">Nucleotide-binding</keyword>
<dbReference type="PANTHER" id="PTHR10890">
    <property type="entry name" value="CYSTEINYL-TRNA SYNTHETASE"/>
    <property type="match status" value="1"/>
</dbReference>
<dbReference type="PRINTS" id="PR00983">
    <property type="entry name" value="TRNASYNTHCYS"/>
</dbReference>
<dbReference type="InterPro" id="IPR024909">
    <property type="entry name" value="Cys-tRNA/MSH_ligase"/>
</dbReference>
<keyword evidence="7 10" id="KW-0648">Protein biosynthesis</keyword>
<feature type="binding site" evidence="10">
    <location>
        <position position="261"/>
    </location>
    <ligand>
        <name>Zn(2+)</name>
        <dbReference type="ChEBI" id="CHEBI:29105"/>
    </ligand>
</feature>
<dbReference type="GO" id="GO:0006423">
    <property type="term" value="P:cysteinyl-tRNA aminoacylation"/>
    <property type="evidence" value="ECO:0007669"/>
    <property type="project" value="UniProtKB-UniRule"/>
</dbReference>
<evidence type="ECO:0000256" key="5">
    <source>
        <dbReference type="ARBA" id="ARBA00022833"/>
    </source>
</evidence>
<evidence type="ECO:0000256" key="3">
    <source>
        <dbReference type="ARBA" id="ARBA00022723"/>
    </source>
</evidence>
<evidence type="ECO:0000256" key="2">
    <source>
        <dbReference type="ARBA" id="ARBA00022598"/>
    </source>
</evidence>
<organism evidence="13 14">
    <name type="scientific">Sphaerisporangium siamense</name>
    <dbReference type="NCBI Taxonomy" id="795645"/>
    <lineage>
        <taxon>Bacteria</taxon>
        <taxon>Bacillati</taxon>
        <taxon>Actinomycetota</taxon>
        <taxon>Actinomycetes</taxon>
        <taxon>Streptosporangiales</taxon>
        <taxon>Streptosporangiaceae</taxon>
        <taxon>Sphaerisporangium</taxon>
    </lineage>
</organism>
<feature type="domain" description="Cysteinyl-tRNA ligase anticodon binding" evidence="12">
    <location>
        <begin position="425"/>
        <end position="471"/>
    </location>
</feature>
<comment type="subcellular location">
    <subcellularLocation>
        <location evidence="10">Cytoplasm</location>
    </subcellularLocation>
</comment>
<evidence type="ECO:0000256" key="10">
    <source>
        <dbReference type="HAMAP-Rule" id="MF_00041"/>
    </source>
</evidence>
<dbReference type="Gene3D" id="1.20.120.640">
    <property type="entry name" value="Anticodon-binding domain of a subclass of class I aminoacyl-tRNA synthetases"/>
    <property type="match status" value="1"/>
</dbReference>
<gene>
    <name evidence="10" type="primary">cysS</name>
    <name evidence="13" type="ORF">BJ982_002470</name>
</gene>
<dbReference type="Proteomes" id="UP000542210">
    <property type="component" value="Unassembled WGS sequence"/>
</dbReference>
<comment type="caution">
    <text evidence="13">The sequence shown here is derived from an EMBL/GenBank/DDBJ whole genome shotgun (WGS) entry which is preliminary data.</text>
</comment>
<keyword evidence="5 10" id="KW-0862">Zinc</keyword>
<dbReference type="InterPro" id="IPR032678">
    <property type="entry name" value="tRNA-synt_1_cat_dom"/>
</dbReference>
<comment type="similarity">
    <text evidence="10">Belongs to the class-I aminoacyl-tRNA synthetase family.</text>
</comment>
<dbReference type="EMBL" id="JACHND010000001">
    <property type="protein sequence ID" value="MBB4700926.1"/>
    <property type="molecule type" value="Genomic_DNA"/>
</dbReference>
<dbReference type="EC" id="6.1.1.16" evidence="10"/>
<evidence type="ECO:0000256" key="6">
    <source>
        <dbReference type="ARBA" id="ARBA00022840"/>
    </source>
</evidence>
<name>A0A7W7D8K6_9ACTN</name>
<dbReference type="AlphaFoldDB" id="A0A7W7D8K6"/>
<evidence type="ECO:0000256" key="1">
    <source>
        <dbReference type="ARBA" id="ARBA00011245"/>
    </source>
</evidence>
<evidence type="ECO:0000256" key="9">
    <source>
        <dbReference type="ARBA" id="ARBA00047398"/>
    </source>
</evidence>
<keyword evidence="2 10" id="KW-0436">Ligase</keyword>
<proteinExistence type="inferred from homology"/>
<dbReference type="Pfam" id="PF23493">
    <property type="entry name" value="CysS_C"/>
    <property type="match status" value="1"/>
</dbReference>
<dbReference type="GO" id="GO:0005524">
    <property type="term" value="F:ATP binding"/>
    <property type="evidence" value="ECO:0007669"/>
    <property type="project" value="UniProtKB-UniRule"/>
</dbReference>
<dbReference type="RefSeq" id="WP_184879690.1">
    <property type="nucleotide sequence ID" value="NZ_BOOV01000017.1"/>
</dbReference>
<keyword evidence="8 10" id="KW-0030">Aminoacyl-tRNA synthetase</keyword>
<dbReference type="GO" id="GO:0008270">
    <property type="term" value="F:zinc ion binding"/>
    <property type="evidence" value="ECO:0007669"/>
    <property type="project" value="UniProtKB-UniRule"/>
</dbReference>
<feature type="short sequence motif" description="'HIGH' region" evidence="10">
    <location>
        <begin position="30"/>
        <end position="40"/>
    </location>
</feature>
<keyword evidence="6 10" id="KW-0067">ATP-binding</keyword>
<evidence type="ECO:0000256" key="8">
    <source>
        <dbReference type="ARBA" id="ARBA00023146"/>
    </source>
</evidence>
<comment type="cofactor">
    <cofactor evidence="10">
        <name>Zn(2+)</name>
        <dbReference type="ChEBI" id="CHEBI:29105"/>
    </cofactor>
    <text evidence="10">Binds 1 zinc ion per subunit.</text>
</comment>
<dbReference type="GO" id="GO:0005829">
    <property type="term" value="C:cytosol"/>
    <property type="evidence" value="ECO:0007669"/>
    <property type="project" value="TreeGrafter"/>
</dbReference>
<dbReference type="Gene3D" id="3.40.50.620">
    <property type="entry name" value="HUPs"/>
    <property type="match status" value="1"/>
</dbReference>
<evidence type="ECO:0000259" key="12">
    <source>
        <dbReference type="Pfam" id="PF23493"/>
    </source>
</evidence>
<dbReference type="Pfam" id="PF01406">
    <property type="entry name" value="tRNA-synt_1e"/>
    <property type="match status" value="1"/>
</dbReference>
<sequence length="472" mass="53459">MLRLYDTRSRQVEGVVAPGSRVLRVYTCGPTVYRYAHVGNLRSYLLPDLIRRVLERHRVGTLLCQNITDVGHLVDDGEVDASGEDKVVQQARREGRSALEIARFYEDAFRRDTAKLNMRPPEHMPRATESIDLMIEMIEGLIERGHAYVLDDGSVYFDARSFPTYGEISGNRLDALQPAYRLEAVDSRKRFHADWALWKGSKREGFNREGSDEEMTWETPWGRGFPGWHIECSAMSLRFLGEHIDVHTGGKDLRFPHHEDERAQSNASVGHDVVKHWVHGEHLLFDGRKMAKSTGNVVLLSDVEAAGLDPLAVRLALLEHRYRQQMNLTWDSLRAADRTVRRWRQRVAEWAEAPSRPIAREYADRAQAAFDDDLDTPAALRIVRELERDESVAPGSRFETFLHLDHVLGLDLSADIGKPPVVAVLPPGAAELLDARARAREVKDWGASDRLRDELAALGVKVVDTPEGQTWS</sequence>
<dbReference type="InterPro" id="IPR056411">
    <property type="entry name" value="CysS_C"/>
</dbReference>
<dbReference type="InterPro" id="IPR014729">
    <property type="entry name" value="Rossmann-like_a/b/a_fold"/>
</dbReference>
<dbReference type="GO" id="GO:0004817">
    <property type="term" value="F:cysteine-tRNA ligase activity"/>
    <property type="evidence" value="ECO:0007669"/>
    <property type="project" value="UniProtKB-UniRule"/>
</dbReference>
<keyword evidence="10" id="KW-0963">Cytoplasm</keyword>
<keyword evidence="3 10" id="KW-0479">Metal-binding</keyword>
<dbReference type="NCBIfam" id="TIGR00435">
    <property type="entry name" value="cysS"/>
    <property type="match status" value="1"/>
</dbReference>
<accession>A0A7W7D8K6</accession>
<feature type="binding site" evidence="10">
    <location>
        <position position="28"/>
    </location>
    <ligand>
        <name>Zn(2+)</name>
        <dbReference type="ChEBI" id="CHEBI:29105"/>
    </ligand>
</feature>
<feature type="binding site" evidence="10">
    <location>
        <position position="257"/>
    </location>
    <ligand>
        <name>Zn(2+)</name>
        <dbReference type="ChEBI" id="CHEBI:29105"/>
    </ligand>
</feature>
<dbReference type="InterPro" id="IPR009080">
    <property type="entry name" value="tRNAsynth_Ia_anticodon-bd"/>
</dbReference>
<feature type="binding site" evidence="10">
    <location>
        <position position="292"/>
    </location>
    <ligand>
        <name>ATP</name>
        <dbReference type="ChEBI" id="CHEBI:30616"/>
    </ligand>
</feature>
<dbReference type="InterPro" id="IPR015803">
    <property type="entry name" value="Cys-tRNA-ligase"/>
</dbReference>
<keyword evidence="14" id="KW-1185">Reference proteome</keyword>
<evidence type="ECO:0000256" key="4">
    <source>
        <dbReference type="ARBA" id="ARBA00022741"/>
    </source>
</evidence>
<protein>
    <recommendedName>
        <fullName evidence="10">Cysteine--tRNA ligase</fullName>
        <ecNumber evidence="10">6.1.1.16</ecNumber>
    </recommendedName>
    <alternativeName>
        <fullName evidence="10">Cysteinyl-tRNA synthetase</fullName>
        <shortName evidence="10">CysRS</shortName>
    </alternativeName>
</protein>
<dbReference type="SUPFAM" id="SSF52374">
    <property type="entry name" value="Nucleotidylyl transferase"/>
    <property type="match status" value="1"/>
</dbReference>
<feature type="binding site" evidence="10">
    <location>
        <position position="232"/>
    </location>
    <ligand>
        <name>Zn(2+)</name>
        <dbReference type="ChEBI" id="CHEBI:29105"/>
    </ligand>
</feature>
<evidence type="ECO:0000313" key="14">
    <source>
        <dbReference type="Proteomes" id="UP000542210"/>
    </source>
</evidence>
<evidence type="ECO:0000313" key="13">
    <source>
        <dbReference type="EMBL" id="MBB4700926.1"/>
    </source>
</evidence>
<evidence type="ECO:0000259" key="11">
    <source>
        <dbReference type="Pfam" id="PF01406"/>
    </source>
</evidence>
<dbReference type="PANTHER" id="PTHR10890:SF3">
    <property type="entry name" value="CYSTEINE--TRNA LIGASE, CYTOPLASMIC"/>
    <property type="match status" value="1"/>
</dbReference>
<evidence type="ECO:0000256" key="7">
    <source>
        <dbReference type="ARBA" id="ARBA00022917"/>
    </source>
</evidence>
<feature type="short sequence motif" description="'KMSKS' region" evidence="10">
    <location>
        <begin position="289"/>
        <end position="293"/>
    </location>
</feature>
<comment type="catalytic activity">
    <reaction evidence="9 10">
        <text>tRNA(Cys) + L-cysteine + ATP = L-cysteinyl-tRNA(Cys) + AMP + diphosphate</text>
        <dbReference type="Rhea" id="RHEA:17773"/>
        <dbReference type="Rhea" id="RHEA-COMP:9661"/>
        <dbReference type="Rhea" id="RHEA-COMP:9679"/>
        <dbReference type="ChEBI" id="CHEBI:30616"/>
        <dbReference type="ChEBI" id="CHEBI:33019"/>
        <dbReference type="ChEBI" id="CHEBI:35235"/>
        <dbReference type="ChEBI" id="CHEBI:78442"/>
        <dbReference type="ChEBI" id="CHEBI:78517"/>
        <dbReference type="ChEBI" id="CHEBI:456215"/>
        <dbReference type="EC" id="6.1.1.16"/>
    </reaction>
</comment>
<comment type="subunit">
    <text evidence="1 10">Monomer.</text>
</comment>
<feature type="domain" description="tRNA synthetases class I catalytic" evidence="11">
    <location>
        <begin position="22"/>
        <end position="336"/>
    </location>
</feature>